<reference evidence="3 4" key="1">
    <citation type="submission" date="2018-02" db="EMBL/GenBank/DDBJ databases">
        <title>Genome sequencing of Solimonas sp. HR-BB.</title>
        <authorList>
            <person name="Lee Y."/>
            <person name="Jeon C.O."/>
        </authorList>
    </citation>
    <scope>NUCLEOTIDE SEQUENCE [LARGE SCALE GENOMIC DNA]</scope>
    <source>
        <strain evidence="3 4">HR-BB</strain>
    </source>
</reference>
<feature type="chain" id="PRO_5015764094" description="Peptidase S1 domain-containing protein" evidence="2">
    <location>
        <begin position="20"/>
        <end position="479"/>
    </location>
</feature>
<gene>
    <name evidence="3" type="ORF">C3942_02890</name>
</gene>
<dbReference type="RefSeq" id="WP_104228813.1">
    <property type="nucleotide sequence ID" value="NZ_PSNW01000001.1"/>
</dbReference>
<dbReference type="InterPro" id="IPR009003">
    <property type="entry name" value="Peptidase_S1_PA"/>
</dbReference>
<dbReference type="Pfam" id="PF13365">
    <property type="entry name" value="Trypsin_2"/>
    <property type="match status" value="1"/>
</dbReference>
<accession>A0A2S5TM57</accession>
<dbReference type="EMBL" id="PSNW01000001">
    <property type="protein sequence ID" value="PPE75848.1"/>
    <property type="molecule type" value="Genomic_DNA"/>
</dbReference>
<dbReference type="PANTHER" id="PTHR36234">
    <property type="entry name" value="LYSYL ENDOPEPTIDASE"/>
    <property type="match status" value="1"/>
</dbReference>
<feature type="signal peptide" evidence="2">
    <location>
        <begin position="1"/>
        <end position="19"/>
    </location>
</feature>
<comment type="caution">
    <text evidence="3">The sequence shown here is derived from an EMBL/GenBank/DDBJ whole genome shotgun (WGS) entry which is preliminary data.</text>
</comment>
<keyword evidence="4" id="KW-1185">Reference proteome</keyword>
<keyword evidence="2" id="KW-0732">Signal</keyword>
<dbReference type="InterPro" id="IPR043504">
    <property type="entry name" value="Peptidase_S1_PA_chymotrypsin"/>
</dbReference>
<feature type="compositionally biased region" description="Acidic residues" evidence="1">
    <location>
        <begin position="442"/>
        <end position="451"/>
    </location>
</feature>
<organism evidence="3 4">
    <name type="scientific">Solimonas fluminis</name>
    <dbReference type="NCBI Taxonomy" id="2086571"/>
    <lineage>
        <taxon>Bacteria</taxon>
        <taxon>Pseudomonadati</taxon>
        <taxon>Pseudomonadota</taxon>
        <taxon>Gammaproteobacteria</taxon>
        <taxon>Nevskiales</taxon>
        <taxon>Nevskiaceae</taxon>
        <taxon>Solimonas</taxon>
    </lineage>
</organism>
<dbReference type="SUPFAM" id="SSF50494">
    <property type="entry name" value="Trypsin-like serine proteases"/>
    <property type="match status" value="1"/>
</dbReference>
<dbReference type="Proteomes" id="UP000238220">
    <property type="component" value="Unassembled WGS sequence"/>
</dbReference>
<evidence type="ECO:0000256" key="1">
    <source>
        <dbReference type="SAM" id="MobiDB-lite"/>
    </source>
</evidence>
<evidence type="ECO:0000313" key="3">
    <source>
        <dbReference type="EMBL" id="PPE75848.1"/>
    </source>
</evidence>
<dbReference type="PANTHER" id="PTHR36234:SF5">
    <property type="entry name" value="LYSYL ENDOPEPTIDASE"/>
    <property type="match status" value="1"/>
</dbReference>
<dbReference type="AlphaFoldDB" id="A0A2S5TM57"/>
<feature type="region of interest" description="Disordered" evidence="1">
    <location>
        <begin position="423"/>
        <end position="457"/>
    </location>
</feature>
<dbReference type="Gene3D" id="2.40.10.10">
    <property type="entry name" value="Trypsin-like serine proteases"/>
    <property type="match status" value="2"/>
</dbReference>
<evidence type="ECO:0000313" key="4">
    <source>
        <dbReference type="Proteomes" id="UP000238220"/>
    </source>
</evidence>
<evidence type="ECO:0000256" key="2">
    <source>
        <dbReference type="SAM" id="SignalP"/>
    </source>
</evidence>
<evidence type="ECO:0008006" key="5">
    <source>
        <dbReference type="Google" id="ProtNLM"/>
    </source>
</evidence>
<protein>
    <recommendedName>
        <fullName evidence="5">Peptidase S1 domain-containing protein</fullName>
    </recommendedName>
</protein>
<dbReference type="OrthoDB" id="5619888at2"/>
<name>A0A2S5TM57_9GAMM</name>
<sequence length="479" mass="50042">MNLPRYALLLSLLPGLAAAADYPRHALPASQVQEAVEASKDEPLRYAVAQAINLHTPDGDWDNPAADIARWRLGIESEGAESLALRLEDLRLPAGSELRWIGEDSGDVQGPFGATDAGTLWLPVVRGSRALLELRLPAALKDQFGLRIAEAQHGYEGFRQATTAKGQFGRSSSCNVDVACPAANGWRTQVRSVVLLTINNSAVCSGTLVNSTGNTGSSQTPYILTANHCGFDQVTPSSIRAYFNVDRGGCGSGADGSISQNVTVAEVVARSTTSDFALLRLNGSVAGFNVYFAGWDANGATPASGVAIHHPAGDDKKISFYGNDTTKVDNVQIGSDSRKFTVDAWKVFWNLGTTQPGSSGSALWNQDGRVIGTLSGGGAACSNGAPNGQPDYFGRLELAWSGTDKALGSSLQPYLAPGDTSIRSLGGLDLGTNPPPATDGPPVDEEEEDDGGGGGALPASLLAGLAALLVLRRARRLRP</sequence>
<proteinExistence type="predicted"/>